<accession>A0AAD4M1N5</accession>
<feature type="transmembrane region" description="Helical" evidence="2">
    <location>
        <begin position="17"/>
        <end position="35"/>
    </location>
</feature>
<organism evidence="3 4">
    <name type="scientific">Multifurca ochricompacta</name>
    <dbReference type="NCBI Taxonomy" id="376703"/>
    <lineage>
        <taxon>Eukaryota</taxon>
        <taxon>Fungi</taxon>
        <taxon>Dikarya</taxon>
        <taxon>Basidiomycota</taxon>
        <taxon>Agaricomycotina</taxon>
        <taxon>Agaricomycetes</taxon>
        <taxon>Russulales</taxon>
        <taxon>Russulaceae</taxon>
        <taxon>Multifurca</taxon>
    </lineage>
</organism>
<dbReference type="EMBL" id="WTXG01000026">
    <property type="protein sequence ID" value="KAI0298788.1"/>
    <property type="molecule type" value="Genomic_DNA"/>
</dbReference>
<comment type="caution">
    <text evidence="3">The sequence shown here is derived from an EMBL/GenBank/DDBJ whole genome shotgun (WGS) entry which is preliminary data.</text>
</comment>
<keyword evidence="2" id="KW-0812">Transmembrane</keyword>
<dbReference type="AlphaFoldDB" id="A0AAD4M1N5"/>
<name>A0AAD4M1N5_9AGAM</name>
<feature type="transmembrane region" description="Helical" evidence="2">
    <location>
        <begin position="47"/>
        <end position="73"/>
    </location>
</feature>
<gene>
    <name evidence="3" type="ORF">B0F90DRAFT_1731090</name>
</gene>
<sequence>MAISFSLSELVALSVESFFFGIYFTLFGSTVKVLLNKRKTIPGAVSLLGLAGLFGVLISWHVVTDAIRLVYAFKSSQKPIGADFYYANVSSSLSLIKTSLYLIVTILFDAFILHRCWIVWERSFLVILLPLLIFLADIGTGIASVQGLSGLTRGDSVFLAKQEKITKSFFSSTVAVNGLCTCSIDRLSVWIRQNTIRNSRKAFGLTKEAAIIAESGAIYSITLILIIATYTTRSNSFNVFLDIFSLIVFRMGVTATEATHISMEGMGEAIPEENRSISGSMVKESRPQSEAHVGV</sequence>
<keyword evidence="2" id="KW-1133">Transmembrane helix</keyword>
<feature type="region of interest" description="Disordered" evidence="1">
    <location>
        <begin position="275"/>
        <end position="295"/>
    </location>
</feature>
<keyword evidence="2" id="KW-0472">Membrane</keyword>
<feature type="transmembrane region" description="Helical" evidence="2">
    <location>
        <begin position="168"/>
        <end position="188"/>
    </location>
</feature>
<feature type="transmembrane region" description="Helical" evidence="2">
    <location>
        <begin position="93"/>
        <end position="112"/>
    </location>
</feature>
<evidence type="ECO:0000313" key="3">
    <source>
        <dbReference type="EMBL" id="KAI0298788.1"/>
    </source>
</evidence>
<evidence type="ECO:0000313" key="4">
    <source>
        <dbReference type="Proteomes" id="UP001203297"/>
    </source>
</evidence>
<evidence type="ECO:0000256" key="2">
    <source>
        <dbReference type="SAM" id="Phobius"/>
    </source>
</evidence>
<reference evidence="3" key="1">
    <citation type="journal article" date="2022" name="New Phytol.">
        <title>Evolutionary transition to the ectomycorrhizal habit in the genomes of a hyperdiverse lineage of mushroom-forming fungi.</title>
        <authorList>
            <person name="Looney B."/>
            <person name="Miyauchi S."/>
            <person name="Morin E."/>
            <person name="Drula E."/>
            <person name="Courty P.E."/>
            <person name="Kohler A."/>
            <person name="Kuo A."/>
            <person name="LaButti K."/>
            <person name="Pangilinan J."/>
            <person name="Lipzen A."/>
            <person name="Riley R."/>
            <person name="Andreopoulos W."/>
            <person name="He G."/>
            <person name="Johnson J."/>
            <person name="Nolan M."/>
            <person name="Tritt A."/>
            <person name="Barry K.W."/>
            <person name="Grigoriev I.V."/>
            <person name="Nagy L.G."/>
            <person name="Hibbett D."/>
            <person name="Henrissat B."/>
            <person name="Matheny P.B."/>
            <person name="Labbe J."/>
            <person name="Martin F.M."/>
        </authorList>
    </citation>
    <scope>NUCLEOTIDE SEQUENCE</scope>
    <source>
        <strain evidence="3">BPL690</strain>
    </source>
</reference>
<dbReference type="Proteomes" id="UP001203297">
    <property type="component" value="Unassembled WGS sequence"/>
</dbReference>
<evidence type="ECO:0000256" key="1">
    <source>
        <dbReference type="SAM" id="MobiDB-lite"/>
    </source>
</evidence>
<proteinExistence type="predicted"/>
<protein>
    <submittedName>
        <fullName evidence="3">Uncharacterized protein</fullName>
    </submittedName>
</protein>
<feature type="transmembrane region" description="Helical" evidence="2">
    <location>
        <begin position="209"/>
        <end position="230"/>
    </location>
</feature>
<feature type="transmembrane region" description="Helical" evidence="2">
    <location>
        <begin position="124"/>
        <end position="148"/>
    </location>
</feature>
<keyword evidence="4" id="KW-1185">Reference proteome</keyword>